<evidence type="ECO:0000313" key="2">
    <source>
        <dbReference type="Proteomes" id="UP001169066"/>
    </source>
</evidence>
<dbReference type="Proteomes" id="UP001169066">
    <property type="component" value="Unassembled WGS sequence"/>
</dbReference>
<gene>
    <name evidence="1" type="ORF">PF327_03535</name>
</gene>
<dbReference type="RefSeq" id="WP_289401367.1">
    <property type="nucleotide sequence ID" value="NZ_JAQIBC010000002.1"/>
</dbReference>
<dbReference type="EMBL" id="JAQIBC010000002">
    <property type="protein sequence ID" value="MDM5263258.1"/>
    <property type="molecule type" value="Genomic_DNA"/>
</dbReference>
<sequence>MENYIYNSDVGTFTIVQKGLLQYELWIGEELLGEYQTAEQAAEDVATFNTDYVEWDRFRNELENFPTSLAEWTVVSEETPRK</sequence>
<comment type="caution">
    <text evidence="1">The sequence shown here is derived from an EMBL/GenBank/DDBJ whole genome shotgun (WGS) entry which is preliminary data.</text>
</comment>
<keyword evidence="2" id="KW-1185">Reference proteome</keyword>
<name>A0ABT7QQ83_9BACT</name>
<evidence type="ECO:0000313" key="1">
    <source>
        <dbReference type="EMBL" id="MDM5263258.1"/>
    </source>
</evidence>
<organism evidence="1 2">
    <name type="scientific">Sulfurovum xiamenensis</name>
    <dbReference type="NCBI Taxonomy" id="3019066"/>
    <lineage>
        <taxon>Bacteria</taxon>
        <taxon>Pseudomonadati</taxon>
        <taxon>Campylobacterota</taxon>
        <taxon>Epsilonproteobacteria</taxon>
        <taxon>Campylobacterales</taxon>
        <taxon>Sulfurovaceae</taxon>
        <taxon>Sulfurovum</taxon>
    </lineage>
</organism>
<proteinExistence type="predicted"/>
<accession>A0ABT7QQ83</accession>
<protein>
    <submittedName>
        <fullName evidence="1">Uncharacterized protein</fullName>
    </submittedName>
</protein>
<reference evidence="1" key="1">
    <citation type="submission" date="2023-01" db="EMBL/GenBank/DDBJ databases">
        <title>Sulfurovum sp. XTW-4 genome assembly.</title>
        <authorList>
            <person name="Wang J."/>
        </authorList>
    </citation>
    <scope>NUCLEOTIDE SEQUENCE</scope>
    <source>
        <strain evidence="1">XTW-4</strain>
    </source>
</reference>